<dbReference type="GO" id="GO:0005737">
    <property type="term" value="C:cytoplasm"/>
    <property type="evidence" value="ECO:0007669"/>
    <property type="project" value="UniProtKB-SubCell"/>
</dbReference>
<dbReference type="SUPFAM" id="SSF52540">
    <property type="entry name" value="P-loop containing nucleoside triphosphate hydrolases"/>
    <property type="match status" value="1"/>
</dbReference>
<dbReference type="GO" id="GO:0005524">
    <property type="term" value="F:ATP binding"/>
    <property type="evidence" value="ECO:0007669"/>
    <property type="project" value="UniProtKB-UniRule"/>
</dbReference>
<feature type="binding site" evidence="9">
    <location>
        <begin position="29"/>
        <end position="36"/>
    </location>
    <ligand>
        <name>ATP</name>
        <dbReference type="ChEBI" id="CHEBI:30616"/>
    </ligand>
</feature>
<keyword evidence="8 9" id="KW-0238">DNA-binding</keyword>
<dbReference type="InterPro" id="IPR003395">
    <property type="entry name" value="RecF/RecN/SMC_N"/>
</dbReference>
<dbReference type="HAMAP" id="MF_00365">
    <property type="entry name" value="RecF"/>
    <property type="match status" value="1"/>
</dbReference>
<organism evidence="12 13">
    <name type="scientific">Candidatus Nealsonbacteria bacterium CG23_combo_of_CG06-09_8_20_14_all_40_13</name>
    <dbReference type="NCBI Taxonomy" id="1974724"/>
    <lineage>
        <taxon>Bacteria</taxon>
        <taxon>Candidatus Nealsoniibacteriota</taxon>
    </lineage>
</organism>
<evidence type="ECO:0000256" key="6">
    <source>
        <dbReference type="ARBA" id="ARBA00022741"/>
    </source>
</evidence>
<comment type="function">
    <text evidence="9 10">The RecF protein is involved in DNA metabolism; it is required for DNA replication and normal SOS inducibility. RecF binds preferentially to single-stranded, linear DNA. It also seems to bind ATP.</text>
</comment>
<evidence type="ECO:0000256" key="3">
    <source>
        <dbReference type="ARBA" id="ARBA00020170"/>
    </source>
</evidence>
<evidence type="ECO:0000256" key="4">
    <source>
        <dbReference type="ARBA" id="ARBA00022490"/>
    </source>
</evidence>
<dbReference type="InterPro" id="IPR027417">
    <property type="entry name" value="P-loop_NTPase"/>
</dbReference>
<evidence type="ECO:0000256" key="1">
    <source>
        <dbReference type="ARBA" id="ARBA00004496"/>
    </source>
</evidence>
<evidence type="ECO:0000313" key="12">
    <source>
        <dbReference type="EMBL" id="PIP21399.1"/>
    </source>
</evidence>
<keyword evidence="9 10" id="KW-0227">DNA damage</keyword>
<evidence type="ECO:0000256" key="10">
    <source>
        <dbReference type="RuleBase" id="RU000578"/>
    </source>
</evidence>
<dbReference type="InterPro" id="IPR018078">
    <property type="entry name" value="DNA-binding_RecF_CS"/>
</dbReference>
<feature type="domain" description="RecF/RecN/SMC N-terminal" evidence="11">
    <location>
        <begin position="2"/>
        <end position="337"/>
    </location>
</feature>
<dbReference type="EMBL" id="PCRM01000043">
    <property type="protein sequence ID" value="PIP21399.1"/>
    <property type="molecule type" value="Genomic_DNA"/>
</dbReference>
<dbReference type="GO" id="GO:0006302">
    <property type="term" value="P:double-strand break repair"/>
    <property type="evidence" value="ECO:0007669"/>
    <property type="project" value="TreeGrafter"/>
</dbReference>
<keyword evidence="9 10" id="KW-0742">SOS response</keyword>
<dbReference type="PROSITE" id="PS00618">
    <property type="entry name" value="RECF_2"/>
    <property type="match status" value="1"/>
</dbReference>
<dbReference type="InterPro" id="IPR042174">
    <property type="entry name" value="RecF_2"/>
</dbReference>
<name>A0A2G9YQ63_9BACT</name>
<evidence type="ECO:0000256" key="8">
    <source>
        <dbReference type="ARBA" id="ARBA00023125"/>
    </source>
</evidence>
<keyword evidence="9 10" id="KW-0234">DNA repair</keyword>
<keyword evidence="7 9" id="KW-0067">ATP-binding</keyword>
<dbReference type="Gene3D" id="3.40.50.300">
    <property type="entry name" value="P-loop containing nucleotide triphosphate hydrolases"/>
    <property type="match status" value="1"/>
</dbReference>
<evidence type="ECO:0000313" key="13">
    <source>
        <dbReference type="Proteomes" id="UP000231567"/>
    </source>
</evidence>
<protein>
    <recommendedName>
        <fullName evidence="3 9">DNA replication and repair protein RecF</fullName>
    </recommendedName>
</protein>
<comment type="caution">
    <text evidence="12">The sequence shown here is derived from an EMBL/GenBank/DDBJ whole genome shotgun (WGS) entry which is preliminary data.</text>
</comment>
<comment type="similarity">
    <text evidence="2 9 10">Belongs to the RecF family.</text>
</comment>
<evidence type="ECO:0000256" key="7">
    <source>
        <dbReference type="ARBA" id="ARBA00022840"/>
    </source>
</evidence>
<dbReference type="GO" id="GO:0000731">
    <property type="term" value="P:DNA synthesis involved in DNA repair"/>
    <property type="evidence" value="ECO:0007669"/>
    <property type="project" value="TreeGrafter"/>
</dbReference>
<accession>A0A2G9YQ63</accession>
<dbReference type="Pfam" id="PF02463">
    <property type="entry name" value="SMC_N"/>
    <property type="match status" value="1"/>
</dbReference>
<evidence type="ECO:0000256" key="5">
    <source>
        <dbReference type="ARBA" id="ARBA00022705"/>
    </source>
</evidence>
<dbReference type="PANTHER" id="PTHR32182">
    <property type="entry name" value="DNA REPLICATION AND REPAIR PROTEIN RECF"/>
    <property type="match status" value="1"/>
</dbReference>
<evidence type="ECO:0000259" key="11">
    <source>
        <dbReference type="Pfam" id="PF02463"/>
    </source>
</evidence>
<dbReference type="GO" id="GO:0006260">
    <property type="term" value="P:DNA replication"/>
    <property type="evidence" value="ECO:0007669"/>
    <property type="project" value="UniProtKB-UniRule"/>
</dbReference>
<evidence type="ECO:0000256" key="9">
    <source>
        <dbReference type="HAMAP-Rule" id="MF_00365"/>
    </source>
</evidence>
<comment type="subcellular location">
    <subcellularLocation>
        <location evidence="1 9 10">Cytoplasm</location>
    </subcellularLocation>
</comment>
<sequence length="356" mass="41395">MFLKKIRLVNFRNFANWQTQFAPLTIFYGKNGVGKTNLLEAIAILSFFHTYRGRRQYEIIAFGQDFCKITGEIFKEKKRKYSLEFVQTHEEKRIKINQVAKKLSKNIGFFKTVSFWPESLQIISGAPILRRRFYNLLLCQEDFSYTAALIEYSKIVVARNKILWQIAKNQSPADQLLFWDQQLVQYGQEIIAKRQNLTKFLNNILPKTYQDITATSQILKIEYRTSVAADKYQQILNANRDKEILYQTTLFGPHRDDFTFKLANKNIALYGSRGEQRSALLALKIAELKYLEEKTQDKPILLLDDIFSELDALRKEKIANVLQEQQSIVTTVDTAAVPQSLLAKSQIICLEDGKHR</sequence>
<dbReference type="PANTHER" id="PTHR32182:SF0">
    <property type="entry name" value="DNA REPLICATION AND REPAIR PROTEIN RECF"/>
    <property type="match status" value="1"/>
</dbReference>
<dbReference type="Proteomes" id="UP000231567">
    <property type="component" value="Unassembled WGS sequence"/>
</dbReference>
<dbReference type="NCBIfam" id="TIGR00611">
    <property type="entry name" value="recf"/>
    <property type="match status" value="1"/>
</dbReference>
<evidence type="ECO:0000256" key="2">
    <source>
        <dbReference type="ARBA" id="ARBA00008016"/>
    </source>
</evidence>
<proteinExistence type="inferred from homology"/>
<dbReference type="AlphaFoldDB" id="A0A2G9YQ63"/>
<gene>
    <name evidence="9" type="primary">recF</name>
    <name evidence="12" type="ORF">COX39_03185</name>
</gene>
<reference evidence="12 13" key="1">
    <citation type="submission" date="2017-09" db="EMBL/GenBank/DDBJ databases">
        <title>Depth-based differentiation of microbial function through sediment-hosted aquifers and enrichment of novel symbionts in the deep terrestrial subsurface.</title>
        <authorList>
            <person name="Probst A.J."/>
            <person name="Ladd B."/>
            <person name="Jarett J.K."/>
            <person name="Geller-Mcgrath D.E."/>
            <person name="Sieber C.M."/>
            <person name="Emerson J.B."/>
            <person name="Anantharaman K."/>
            <person name="Thomas B.C."/>
            <person name="Malmstrom R."/>
            <person name="Stieglmeier M."/>
            <person name="Klingl A."/>
            <person name="Woyke T."/>
            <person name="Ryan C.M."/>
            <person name="Banfield J.F."/>
        </authorList>
    </citation>
    <scope>NUCLEOTIDE SEQUENCE [LARGE SCALE GENOMIC DNA]</scope>
    <source>
        <strain evidence="12">CG23_combo_of_CG06-09_8_20_14_all_40_13</strain>
    </source>
</reference>
<dbReference type="GO" id="GO:0003697">
    <property type="term" value="F:single-stranded DNA binding"/>
    <property type="evidence" value="ECO:0007669"/>
    <property type="project" value="UniProtKB-UniRule"/>
</dbReference>
<dbReference type="InterPro" id="IPR001238">
    <property type="entry name" value="DNA-binding_RecF"/>
</dbReference>
<dbReference type="GO" id="GO:0009432">
    <property type="term" value="P:SOS response"/>
    <property type="evidence" value="ECO:0007669"/>
    <property type="project" value="UniProtKB-UniRule"/>
</dbReference>
<keyword evidence="4 9" id="KW-0963">Cytoplasm</keyword>
<keyword evidence="5 9" id="KW-0235">DNA replication</keyword>
<keyword evidence="6 9" id="KW-0547">Nucleotide-binding</keyword>
<dbReference type="Gene3D" id="1.20.1050.90">
    <property type="entry name" value="RecF/RecN/SMC, N-terminal domain"/>
    <property type="match status" value="1"/>
</dbReference>